<dbReference type="InterPro" id="IPR050260">
    <property type="entry name" value="FAD-bd_OxRdtase"/>
</dbReference>
<comment type="cofactor">
    <cofactor evidence="1">
        <name>FAD</name>
        <dbReference type="ChEBI" id="CHEBI:57692"/>
    </cofactor>
</comment>
<dbReference type="Proteomes" id="UP000826793">
    <property type="component" value="Unassembled WGS sequence"/>
</dbReference>
<evidence type="ECO:0000259" key="4">
    <source>
        <dbReference type="Pfam" id="PF07992"/>
    </source>
</evidence>
<dbReference type="SUPFAM" id="SSF51905">
    <property type="entry name" value="FAD/NAD(P)-binding domain"/>
    <property type="match status" value="2"/>
</dbReference>
<accession>A0A9D2MVL9</accession>
<name>A0A9D2MVL9_9FIRM</name>
<feature type="domain" description="FAD/NAD(P)-binding" evidence="4">
    <location>
        <begin position="2"/>
        <end position="295"/>
    </location>
</feature>
<evidence type="ECO:0000256" key="2">
    <source>
        <dbReference type="ARBA" id="ARBA00022630"/>
    </source>
</evidence>
<dbReference type="PANTHER" id="PTHR43429:SF3">
    <property type="entry name" value="NITRITE REDUCTASE [NAD(P)H]"/>
    <property type="match status" value="1"/>
</dbReference>
<dbReference type="GO" id="GO:0016491">
    <property type="term" value="F:oxidoreductase activity"/>
    <property type="evidence" value="ECO:0007669"/>
    <property type="project" value="InterPro"/>
</dbReference>
<dbReference type="Gene3D" id="3.50.50.60">
    <property type="entry name" value="FAD/NAD(P)-binding domain"/>
    <property type="match status" value="2"/>
</dbReference>
<gene>
    <name evidence="5" type="ORF">H9710_00865</name>
</gene>
<protein>
    <submittedName>
        <fullName evidence="5">FAD-dependent oxidoreductase</fullName>
    </submittedName>
</protein>
<sequence length="408" mass="44282">MEYVILGNSAAAVGCIEGIRSVDREGPITVVASEPYHTYSRPLISYLLEGKTDLERMKYRPDSYYEEMGVRTRLGVRAAALQPEEHKVVLEGGEELSYDKLLVATGSTPFVPPLEGLDTVEKQFTFLSLDDGKKLEAALTPESRVFILGAGLIGLKCAEGIARRVRSVEVADLANQVLPSILDEEGAKRVQAHLEKQGLTFHLGDTVARFSGNTATLQSGASVNFDVLVLAVGVRPNVSLVQDAGGRVERGVVIDSTGLTTLPDVYAAGDCCQSYDSTSGENKVLALLPNAYFQGECAGKTMAGEASSFTRAMPMNAIGFFGLHLITAGSYRGEKLVEEDGKNYKAFFVEDGLLKGYILLGDCLENAGIYTALIREQTPLNTVDFSLLREHPQFMAFSQAKRREMFGR</sequence>
<dbReference type="InterPro" id="IPR023753">
    <property type="entry name" value="FAD/NAD-binding_dom"/>
</dbReference>
<keyword evidence="2" id="KW-0285">Flavoprotein</keyword>
<evidence type="ECO:0000313" key="6">
    <source>
        <dbReference type="Proteomes" id="UP000826793"/>
    </source>
</evidence>
<reference evidence="5" key="2">
    <citation type="submission" date="2021-04" db="EMBL/GenBank/DDBJ databases">
        <authorList>
            <person name="Gilroy R."/>
        </authorList>
    </citation>
    <scope>NUCLEOTIDE SEQUENCE</scope>
    <source>
        <strain evidence="5">CHK185-1770</strain>
    </source>
</reference>
<proteinExistence type="predicted"/>
<dbReference type="PANTHER" id="PTHR43429">
    <property type="entry name" value="PYRIDINE NUCLEOTIDE-DISULFIDE OXIDOREDUCTASE DOMAIN-CONTAINING"/>
    <property type="match status" value="1"/>
</dbReference>
<comment type="caution">
    <text evidence="5">The sequence shown here is derived from an EMBL/GenBank/DDBJ whole genome shotgun (WGS) entry which is preliminary data.</text>
</comment>
<keyword evidence="3" id="KW-0274">FAD</keyword>
<evidence type="ECO:0000256" key="1">
    <source>
        <dbReference type="ARBA" id="ARBA00001974"/>
    </source>
</evidence>
<evidence type="ECO:0000256" key="3">
    <source>
        <dbReference type="ARBA" id="ARBA00022827"/>
    </source>
</evidence>
<dbReference type="Pfam" id="PF07992">
    <property type="entry name" value="Pyr_redox_2"/>
    <property type="match status" value="1"/>
</dbReference>
<dbReference type="PRINTS" id="PR00411">
    <property type="entry name" value="PNDRDTASEI"/>
</dbReference>
<dbReference type="InterPro" id="IPR016156">
    <property type="entry name" value="FAD/NAD-linked_Rdtase_dimer_sf"/>
</dbReference>
<dbReference type="InterPro" id="IPR036188">
    <property type="entry name" value="FAD/NAD-bd_sf"/>
</dbReference>
<dbReference type="Gene3D" id="3.30.390.30">
    <property type="match status" value="1"/>
</dbReference>
<evidence type="ECO:0000313" key="5">
    <source>
        <dbReference type="EMBL" id="HJB97115.1"/>
    </source>
</evidence>
<dbReference type="EMBL" id="DWXG01000006">
    <property type="protein sequence ID" value="HJB97115.1"/>
    <property type="molecule type" value="Genomic_DNA"/>
</dbReference>
<dbReference type="PRINTS" id="PR00368">
    <property type="entry name" value="FADPNR"/>
</dbReference>
<dbReference type="AlphaFoldDB" id="A0A9D2MVL9"/>
<organism evidence="5 6">
    <name type="scientific">Candidatus Acutalibacter pullicola</name>
    <dbReference type="NCBI Taxonomy" id="2838417"/>
    <lineage>
        <taxon>Bacteria</taxon>
        <taxon>Bacillati</taxon>
        <taxon>Bacillota</taxon>
        <taxon>Clostridia</taxon>
        <taxon>Eubacteriales</taxon>
        <taxon>Acutalibacteraceae</taxon>
        <taxon>Acutalibacter</taxon>
    </lineage>
</organism>
<reference evidence="5" key="1">
    <citation type="journal article" date="2021" name="PeerJ">
        <title>Extensive microbial diversity within the chicken gut microbiome revealed by metagenomics and culture.</title>
        <authorList>
            <person name="Gilroy R."/>
            <person name="Ravi A."/>
            <person name="Getino M."/>
            <person name="Pursley I."/>
            <person name="Horton D.L."/>
            <person name="Alikhan N.F."/>
            <person name="Baker D."/>
            <person name="Gharbi K."/>
            <person name="Hall N."/>
            <person name="Watson M."/>
            <person name="Adriaenssens E.M."/>
            <person name="Foster-Nyarko E."/>
            <person name="Jarju S."/>
            <person name="Secka A."/>
            <person name="Antonio M."/>
            <person name="Oren A."/>
            <person name="Chaudhuri R.R."/>
            <person name="La Ragione R."/>
            <person name="Hildebrand F."/>
            <person name="Pallen M.J."/>
        </authorList>
    </citation>
    <scope>NUCLEOTIDE SEQUENCE</scope>
    <source>
        <strain evidence="5">CHK185-1770</strain>
    </source>
</reference>